<gene>
    <name evidence="12" type="primary">ND4L</name>
</gene>
<comment type="subcellular location">
    <subcellularLocation>
        <location evidence="1">Membrane</location>
        <topology evidence="1">Multi-pass membrane protein</topology>
    </subcellularLocation>
</comment>
<keyword evidence="5" id="KW-1278">Translocase</keyword>
<dbReference type="Pfam" id="PF00420">
    <property type="entry name" value="Oxidored_q2"/>
    <property type="match status" value="1"/>
</dbReference>
<dbReference type="Gene3D" id="1.10.287.3510">
    <property type="match status" value="1"/>
</dbReference>
<keyword evidence="6 11" id="KW-1133">Transmembrane helix</keyword>
<evidence type="ECO:0000256" key="3">
    <source>
        <dbReference type="ARBA" id="ARBA00016612"/>
    </source>
</evidence>
<comment type="catalytic activity">
    <reaction evidence="10">
        <text>a ubiquinone + NADH + 5 H(+)(in) = a ubiquinol + NAD(+) + 4 H(+)(out)</text>
        <dbReference type="Rhea" id="RHEA:29091"/>
        <dbReference type="Rhea" id="RHEA-COMP:9565"/>
        <dbReference type="Rhea" id="RHEA-COMP:9566"/>
        <dbReference type="ChEBI" id="CHEBI:15378"/>
        <dbReference type="ChEBI" id="CHEBI:16389"/>
        <dbReference type="ChEBI" id="CHEBI:17976"/>
        <dbReference type="ChEBI" id="CHEBI:57540"/>
        <dbReference type="ChEBI" id="CHEBI:57945"/>
        <dbReference type="EC" id="7.1.1.2"/>
    </reaction>
</comment>
<evidence type="ECO:0000256" key="9">
    <source>
        <dbReference type="ARBA" id="ARBA00031586"/>
    </source>
</evidence>
<keyword evidence="12" id="KW-0496">Mitochondrion</keyword>
<reference evidence="12" key="1">
    <citation type="journal article" date="2017" name="Mitochondrial DNA Part B Resour">
        <title>The complete mitochondrial genome of the North American caddisfly Anabolia bimaculata (Insecta: Trichoptera: Limnephilidae).</title>
        <authorList>
            <person name="Peirson D.S.J."/>
            <person name="Marcus J.M."/>
        </authorList>
    </citation>
    <scope>NUCLEOTIDE SEQUENCE</scope>
</reference>
<keyword evidence="7" id="KW-0520">NAD</keyword>
<geneLocation type="mitochondrion" evidence="12"/>
<dbReference type="GeneID" id="34682101"/>
<protein>
    <recommendedName>
        <fullName evidence="3">NADH-ubiquinone oxidoreductase chain 4L</fullName>
    </recommendedName>
    <alternativeName>
        <fullName evidence="9">NADH dehydrogenase subunit 4L</fullName>
    </alternativeName>
</protein>
<dbReference type="GO" id="GO:0008137">
    <property type="term" value="F:NADH dehydrogenase (ubiquinone) activity"/>
    <property type="evidence" value="ECO:0007669"/>
    <property type="project" value="UniProtKB-EC"/>
</dbReference>
<keyword evidence="8 11" id="KW-0472">Membrane</keyword>
<keyword evidence="4 11" id="KW-0812">Transmembrane</keyword>
<dbReference type="EMBL" id="MF680449">
    <property type="protein sequence ID" value="ATD11968.1"/>
    <property type="molecule type" value="Genomic_DNA"/>
</dbReference>
<evidence type="ECO:0000256" key="11">
    <source>
        <dbReference type="SAM" id="Phobius"/>
    </source>
</evidence>
<evidence type="ECO:0000256" key="5">
    <source>
        <dbReference type="ARBA" id="ARBA00022967"/>
    </source>
</evidence>
<evidence type="ECO:0000256" key="8">
    <source>
        <dbReference type="ARBA" id="ARBA00023136"/>
    </source>
</evidence>
<feature type="transmembrane region" description="Helical" evidence="11">
    <location>
        <begin position="30"/>
        <end position="52"/>
    </location>
</feature>
<dbReference type="GO" id="GO:0016020">
    <property type="term" value="C:membrane"/>
    <property type="evidence" value="ECO:0007669"/>
    <property type="project" value="UniProtKB-SubCell"/>
</dbReference>
<proteinExistence type="inferred from homology"/>
<evidence type="ECO:0000256" key="2">
    <source>
        <dbReference type="ARBA" id="ARBA00010519"/>
    </source>
</evidence>
<evidence type="ECO:0000256" key="1">
    <source>
        <dbReference type="ARBA" id="ARBA00004141"/>
    </source>
</evidence>
<name>A0A343K1I3_9NEOP</name>
<comment type="similarity">
    <text evidence="2">Belongs to the complex I subunit 4L family.</text>
</comment>
<feature type="transmembrane region" description="Helical" evidence="11">
    <location>
        <begin position="58"/>
        <end position="83"/>
    </location>
</feature>
<dbReference type="InterPro" id="IPR039428">
    <property type="entry name" value="NUOK/Mnh_C1-like"/>
</dbReference>
<dbReference type="RefSeq" id="YP_009433028.1">
    <property type="nucleotide sequence ID" value="NC_036004.1"/>
</dbReference>
<evidence type="ECO:0000256" key="10">
    <source>
        <dbReference type="ARBA" id="ARBA00049551"/>
    </source>
</evidence>
<dbReference type="AlphaFoldDB" id="A0A343K1I3"/>
<dbReference type="CTD" id="4539"/>
<evidence type="ECO:0000256" key="6">
    <source>
        <dbReference type="ARBA" id="ARBA00022989"/>
    </source>
</evidence>
<evidence type="ECO:0000256" key="4">
    <source>
        <dbReference type="ARBA" id="ARBA00022692"/>
    </source>
</evidence>
<organism evidence="12">
    <name type="scientific">Anabolia bimaculata</name>
    <dbReference type="NCBI Taxonomy" id="691719"/>
    <lineage>
        <taxon>Eukaryota</taxon>
        <taxon>Metazoa</taxon>
        <taxon>Ecdysozoa</taxon>
        <taxon>Arthropoda</taxon>
        <taxon>Hexapoda</taxon>
        <taxon>Insecta</taxon>
        <taxon>Pterygota</taxon>
        <taxon>Neoptera</taxon>
        <taxon>Endopterygota</taxon>
        <taxon>Trichoptera</taxon>
        <taxon>Integripalpia</taxon>
        <taxon>Plenitentoria</taxon>
        <taxon>Limnephiloidea</taxon>
        <taxon>Limnephilidae</taxon>
        <taxon>Limnephilinae</taxon>
        <taxon>Limnephilini</taxon>
        <taxon>Anabolia</taxon>
    </lineage>
</organism>
<evidence type="ECO:0000256" key="7">
    <source>
        <dbReference type="ARBA" id="ARBA00023027"/>
    </source>
</evidence>
<accession>A0A343K1I3</accession>
<sequence>MKIFQLSKFIMVSYLISNFMFSFNRKHLLIILLSLELIVLNLLFYLYIYLLLNLLNSIYFLVMFMVLTVCEGVLGVSILVYMIRIHGKDYVSVYSIFI</sequence>
<evidence type="ECO:0000313" key="12">
    <source>
        <dbReference type="EMBL" id="ATD11968.1"/>
    </source>
</evidence>